<evidence type="ECO:0000256" key="3">
    <source>
        <dbReference type="ARBA" id="ARBA00005349"/>
    </source>
</evidence>
<dbReference type="InterPro" id="IPR018168">
    <property type="entry name" value="Ubi_Hdrlase_CS"/>
</dbReference>
<evidence type="ECO:0000256" key="2">
    <source>
        <dbReference type="ARBA" id="ARBA00004749"/>
    </source>
</evidence>
<dbReference type="InterPro" id="IPR010971">
    <property type="entry name" value="UbiH/COQ6"/>
</dbReference>
<dbReference type="InterPro" id="IPR011295">
    <property type="entry name" value="UbiH"/>
</dbReference>
<evidence type="ECO:0000256" key="6">
    <source>
        <dbReference type="ARBA" id="ARBA00023002"/>
    </source>
</evidence>
<feature type="domain" description="FAD-binding" evidence="9">
    <location>
        <begin position="8"/>
        <end position="322"/>
    </location>
</feature>
<comment type="cofactor">
    <cofactor evidence="1">
        <name>FAD</name>
        <dbReference type="ChEBI" id="CHEBI:57692"/>
    </cofactor>
</comment>
<keyword evidence="4" id="KW-0285">Flavoprotein</keyword>
<dbReference type="STRING" id="40754.THII_0806"/>
<dbReference type="GO" id="GO:0006744">
    <property type="term" value="P:ubiquinone biosynthetic process"/>
    <property type="evidence" value="ECO:0007669"/>
    <property type="project" value="UniProtKB-UniPathway"/>
</dbReference>
<reference evidence="10 11" key="1">
    <citation type="journal article" date="2014" name="ISME J.">
        <title>Ecophysiology of Thioploca ingrica as revealed by the complete genome sequence supplemented with proteomic evidence.</title>
        <authorList>
            <person name="Kojima H."/>
            <person name="Ogura Y."/>
            <person name="Yamamoto N."/>
            <person name="Togashi T."/>
            <person name="Mori H."/>
            <person name="Watanabe T."/>
            <person name="Nemoto F."/>
            <person name="Kurokawa K."/>
            <person name="Hayashi T."/>
            <person name="Fukui M."/>
        </authorList>
    </citation>
    <scope>NUCLEOTIDE SEQUENCE [LARGE SCALE GENOMIC DNA]</scope>
</reference>
<keyword evidence="11" id="KW-1185">Reference proteome</keyword>
<dbReference type="PROSITE" id="PS01304">
    <property type="entry name" value="UBIH"/>
    <property type="match status" value="1"/>
</dbReference>
<keyword evidence="7" id="KW-0503">Monooxygenase</keyword>
<evidence type="ECO:0000256" key="5">
    <source>
        <dbReference type="ARBA" id="ARBA00022827"/>
    </source>
</evidence>
<dbReference type="NCBIfam" id="TIGR01988">
    <property type="entry name" value="Ubi-OHases"/>
    <property type="match status" value="1"/>
</dbReference>
<gene>
    <name evidence="10" type="ORF">THII_0806</name>
</gene>
<evidence type="ECO:0000256" key="7">
    <source>
        <dbReference type="ARBA" id="ARBA00023033"/>
    </source>
</evidence>
<dbReference type="InterPro" id="IPR036188">
    <property type="entry name" value="FAD/NAD-bd_sf"/>
</dbReference>
<dbReference type="EMBL" id="AP014633">
    <property type="protein sequence ID" value="BAP55103.1"/>
    <property type="molecule type" value="Genomic_DNA"/>
</dbReference>
<proteinExistence type="inferred from homology"/>
<dbReference type="FunFam" id="3.50.50.60:FF:000021">
    <property type="entry name" value="Ubiquinone biosynthesis monooxygenase COQ6"/>
    <property type="match status" value="1"/>
</dbReference>
<protein>
    <submittedName>
        <fullName evidence="10">2-polyprenyl-6-methoxyphenol 4-hydroxylase</fullName>
    </submittedName>
</protein>
<evidence type="ECO:0000259" key="9">
    <source>
        <dbReference type="Pfam" id="PF01494"/>
    </source>
</evidence>
<dbReference type="PANTHER" id="PTHR43876">
    <property type="entry name" value="UBIQUINONE BIOSYNTHESIS MONOOXYGENASE COQ6, MITOCHONDRIAL"/>
    <property type="match status" value="1"/>
</dbReference>
<dbReference type="InterPro" id="IPR002938">
    <property type="entry name" value="FAD-bd"/>
</dbReference>
<dbReference type="OrthoDB" id="9769565at2"/>
<dbReference type="GO" id="GO:0008681">
    <property type="term" value="F:2-octaprenyl-6-methoxyphenol hydroxylase activity"/>
    <property type="evidence" value="ECO:0007669"/>
    <property type="project" value="InterPro"/>
</dbReference>
<comment type="subunit">
    <text evidence="8">Component of the Ubi complex metabolon, which regroups five ubiquinone biosynthesis proteins (UbiE, UbiF, UbiG, UbiH and UbiI) and two accessory factors (UbiK and the lipid-binding protein UbiJ).</text>
</comment>
<evidence type="ECO:0000256" key="1">
    <source>
        <dbReference type="ARBA" id="ARBA00001974"/>
    </source>
</evidence>
<dbReference type="PRINTS" id="PR00420">
    <property type="entry name" value="RNGMNOXGNASE"/>
</dbReference>
<dbReference type="Proteomes" id="UP000031623">
    <property type="component" value="Chromosome"/>
</dbReference>
<dbReference type="NCBIfam" id="TIGR01984">
    <property type="entry name" value="UbiH"/>
    <property type="match status" value="1"/>
</dbReference>
<dbReference type="PANTHER" id="PTHR43876:SF8">
    <property type="entry name" value="2-OCTAPRENYL-6-METHOXYPHENOL HYDROXYLASE"/>
    <property type="match status" value="1"/>
</dbReference>
<dbReference type="HOGENOM" id="CLU_009665_8_1_6"/>
<dbReference type="NCBIfam" id="NF004356">
    <property type="entry name" value="PRK05732.1"/>
    <property type="match status" value="1"/>
</dbReference>
<evidence type="ECO:0000256" key="4">
    <source>
        <dbReference type="ARBA" id="ARBA00022630"/>
    </source>
</evidence>
<dbReference type="SUPFAM" id="SSF51905">
    <property type="entry name" value="FAD/NAD(P)-binding domain"/>
    <property type="match status" value="1"/>
</dbReference>
<evidence type="ECO:0000313" key="11">
    <source>
        <dbReference type="Proteomes" id="UP000031623"/>
    </source>
</evidence>
<dbReference type="Pfam" id="PF01494">
    <property type="entry name" value="FAD_binding_3"/>
    <property type="match status" value="1"/>
</dbReference>
<organism evidence="10 11">
    <name type="scientific">Thioploca ingrica</name>
    <dbReference type="NCBI Taxonomy" id="40754"/>
    <lineage>
        <taxon>Bacteria</taxon>
        <taxon>Pseudomonadati</taxon>
        <taxon>Pseudomonadota</taxon>
        <taxon>Gammaproteobacteria</taxon>
        <taxon>Thiotrichales</taxon>
        <taxon>Thiotrichaceae</taxon>
        <taxon>Thioploca</taxon>
    </lineage>
</organism>
<comment type="pathway">
    <text evidence="2">Cofactor biosynthesis; ubiquinone biosynthesis.</text>
</comment>
<dbReference type="InterPro" id="IPR051205">
    <property type="entry name" value="UbiH/COQ6_monooxygenase"/>
</dbReference>
<sequence>MTDPNIYDMVIIGGGLVGASLASALRATSLRIAIIEAAPWFTERCSPSYDERVLVLSYSSQRIFTGMGIWDQIAPAATPIQQIHVSDQGHFGFTRLKNQDLGTAALGHVVTARHLGQVLQATLNASPIEIWAPAQVTQIQYDNQLITAQIKKDEQIQTLSTRLLVVADGGRSPVRQQLGITSHEFDYQQTAIIANVTPSSPHQQIAYERFTVSGPLALLPLPDNHCSLVWTRTPAQAKTVMAWNDSAFLSALQQEFGWRLGQFRHVGQRHAYPLRLVRAQPLTRSRAVVIGNAAHTLHPVAGQGLNLGLRDVASLVETVVNSWRNGEDIGSATTLQRYVAWQQPDHQRIIDLTDQLINVFANALPPLVMLRNFGLLMIDALPPLRKQFVRQMTGMKSYPSRLLRGLPGI</sequence>
<keyword evidence="5" id="KW-0274">FAD</keyword>
<dbReference type="AlphaFoldDB" id="A0A090ABR5"/>
<evidence type="ECO:0000313" key="10">
    <source>
        <dbReference type="EMBL" id="BAP55103.1"/>
    </source>
</evidence>
<keyword evidence="6" id="KW-0560">Oxidoreductase</keyword>
<name>A0A090ABR5_9GAMM</name>
<dbReference type="GO" id="GO:0110142">
    <property type="term" value="C:ubiquinone biosynthesis complex"/>
    <property type="evidence" value="ECO:0007669"/>
    <property type="project" value="UniProtKB-ARBA"/>
</dbReference>
<comment type="similarity">
    <text evidence="3">Belongs to the UbiH/COQ6 family.</text>
</comment>
<dbReference type="UniPathway" id="UPA00232"/>
<dbReference type="GO" id="GO:0071949">
    <property type="term" value="F:FAD binding"/>
    <property type="evidence" value="ECO:0007669"/>
    <property type="project" value="InterPro"/>
</dbReference>
<accession>A0A090ABR5</accession>
<dbReference type="KEGG" id="tig:THII_0806"/>
<evidence type="ECO:0000256" key="8">
    <source>
        <dbReference type="ARBA" id="ARBA00065734"/>
    </source>
</evidence>
<dbReference type="Gene3D" id="3.50.50.60">
    <property type="entry name" value="FAD/NAD(P)-binding domain"/>
    <property type="match status" value="2"/>
</dbReference>